<reference evidence="2 3" key="1">
    <citation type="submission" date="2014-08" db="EMBL/GenBank/DDBJ databases">
        <title>Complete genome of a marine bacteria Jeotgalibacillus malaysiensis.</title>
        <authorList>
            <person name="Yaakop A.S."/>
            <person name="Chan K.-G."/>
            <person name="Goh K.M."/>
        </authorList>
    </citation>
    <scope>NUCLEOTIDE SEQUENCE [LARGE SCALE GENOMIC DNA]</scope>
    <source>
        <strain evidence="2 3">D5</strain>
    </source>
</reference>
<feature type="transmembrane region" description="Helical" evidence="1">
    <location>
        <begin position="34"/>
        <end position="56"/>
    </location>
</feature>
<keyword evidence="1" id="KW-0472">Membrane</keyword>
<protein>
    <submittedName>
        <fullName evidence="2">Uncharacterized protein</fullName>
    </submittedName>
</protein>
<keyword evidence="1" id="KW-1133">Transmembrane helix</keyword>
<evidence type="ECO:0000313" key="2">
    <source>
        <dbReference type="EMBL" id="AJD91522.1"/>
    </source>
</evidence>
<organism evidence="2 3">
    <name type="scientific">Jeotgalibacillus malaysiensis</name>
    <dbReference type="NCBI Taxonomy" id="1508404"/>
    <lineage>
        <taxon>Bacteria</taxon>
        <taxon>Bacillati</taxon>
        <taxon>Bacillota</taxon>
        <taxon>Bacilli</taxon>
        <taxon>Bacillales</taxon>
        <taxon>Caryophanaceae</taxon>
        <taxon>Jeotgalibacillus</taxon>
    </lineage>
</organism>
<evidence type="ECO:0000256" key="1">
    <source>
        <dbReference type="SAM" id="Phobius"/>
    </source>
</evidence>
<accession>A0A0B5AS50</accession>
<evidence type="ECO:0000313" key="3">
    <source>
        <dbReference type="Proteomes" id="UP000031449"/>
    </source>
</evidence>
<dbReference type="Proteomes" id="UP000031449">
    <property type="component" value="Chromosome"/>
</dbReference>
<dbReference type="EMBL" id="CP009416">
    <property type="protein sequence ID" value="AJD91522.1"/>
    <property type="molecule type" value="Genomic_DNA"/>
</dbReference>
<dbReference type="STRING" id="1508404.JMA_22050"/>
<keyword evidence="3" id="KW-1185">Reference proteome</keyword>
<dbReference type="HOGENOM" id="CLU_1747178_0_0_9"/>
<feature type="transmembrane region" description="Helical" evidence="1">
    <location>
        <begin position="77"/>
        <end position="100"/>
    </location>
</feature>
<dbReference type="AlphaFoldDB" id="A0A0B5AS50"/>
<proteinExistence type="predicted"/>
<keyword evidence="1" id="KW-0812">Transmembrane</keyword>
<feature type="transmembrane region" description="Helical" evidence="1">
    <location>
        <begin position="112"/>
        <end position="139"/>
    </location>
</feature>
<sequence>MKKILFLTSIIAAVIVGVFYNFNIDYTKINFKDILSSTVAMGSIGIGFLAAAVTLMPAQQTNPFLKELKRIGGYSKMLNSLVVGIGTLFITCLLSIFGLFFDLDEEYLPLEIFYYVWLFVFVISIFSVGYVIWTFLFYLRSASDSEDIH</sequence>
<dbReference type="OrthoDB" id="2990401at2"/>
<dbReference type="KEGG" id="jeo:JMA_22050"/>
<feature type="transmembrane region" description="Helical" evidence="1">
    <location>
        <begin position="5"/>
        <end position="22"/>
    </location>
</feature>
<dbReference type="BioCyc" id="JESP1508404:G14D9-11460-MONOMER"/>
<name>A0A0B5AS50_9BACL</name>
<gene>
    <name evidence="2" type="ORF">JMA_22050</name>
</gene>